<feature type="transmembrane region" description="Helical" evidence="5">
    <location>
        <begin position="316"/>
        <end position="334"/>
    </location>
</feature>
<feature type="transmembrane region" description="Helical" evidence="5">
    <location>
        <begin position="258"/>
        <end position="279"/>
    </location>
</feature>
<evidence type="ECO:0000259" key="6">
    <source>
        <dbReference type="Pfam" id="PF12698"/>
    </source>
</evidence>
<keyword evidence="2 5" id="KW-0812">Transmembrane</keyword>
<evidence type="ECO:0000256" key="4">
    <source>
        <dbReference type="ARBA" id="ARBA00023136"/>
    </source>
</evidence>
<comment type="caution">
    <text evidence="7">The sequence shown here is derived from an EMBL/GenBank/DDBJ whole genome shotgun (WGS) entry which is preliminary data.</text>
</comment>
<dbReference type="RefSeq" id="WP_194562965.1">
    <property type="nucleotide sequence ID" value="NZ_JADKPV010000004.1"/>
</dbReference>
<dbReference type="EMBL" id="JADKPV010000004">
    <property type="protein sequence ID" value="MBF4501483.1"/>
    <property type="molecule type" value="Genomic_DNA"/>
</dbReference>
<dbReference type="InterPro" id="IPR013525">
    <property type="entry name" value="ABC2_TM"/>
</dbReference>
<feature type="transmembrane region" description="Helical" evidence="5">
    <location>
        <begin position="190"/>
        <end position="209"/>
    </location>
</feature>
<evidence type="ECO:0000256" key="5">
    <source>
        <dbReference type="SAM" id="Phobius"/>
    </source>
</evidence>
<dbReference type="Proteomes" id="UP000622653">
    <property type="component" value="Unassembled WGS sequence"/>
</dbReference>
<name>A0A8J7G956_9BACL</name>
<feature type="domain" description="ABC-2 type transporter transmembrane" evidence="6">
    <location>
        <begin position="13"/>
        <end position="204"/>
    </location>
</feature>
<dbReference type="GO" id="GO:0140359">
    <property type="term" value="F:ABC-type transporter activity"/>
    <property type="evidence" value="ECO:0007669"/>
    <property type="project" value="InterPro"/>
</dbReference>
<comment type="subcellular location">
    <subcellularLocation>
        <location evidence="1">Membrane</location>
        <topology evidence="1">Multi-pass membrane protein</topology>
    </subcellularLocation>
</comment>
<keyword evidence="4 5" id="KW-0472">Membrane</keyword>
<dbReference type="AlphaFoldDB" id="A0A8J7G956"/>
<keyword evidence="8" id="KW-1185">Reference proteome</keyword>
<dbReference type="Gene3D" id="3.40.1710.10">
    <property type="entry name" value="abc type-2 transporter like domain"/>
    <property type="match status" value="1"/>
</dbReference>
<proteinExistence type="predicted"/>
<feature type="transmembrane region" description="Helical" evidence="5">
    <location>
        <begin position="291"/>
        <end position="310"/>
    </location>
</feature>
<organism evidence="7 8">
    <name type="scientific">Savagea serpentis</name>
    <dbReference type="NCBI Taxonomy" id="2785297"/>
    <lineage>
        <taxon>Bacteria</taxon>
        <taxon>Bacillati</taxon>
        <taxon>Bacillota</taxon>
        <taxon>Bacilli</taxon>
        <taxon>Bacillales</taxon>
        <taxon>Caryophanaceae</taxon>
        <taxon>Savagea</taxon>
    </lineage>
</organism>
<sequence length="347" mass="40056">MALLRFHWRWWHWLLLLLPLAVTLLFTKLIFQTTEEFRIPVAIVDESTEQFSNDLLVALHDAPYIDVREMDRSAALRALERHEVDSVFLFKHSFDEQIAKGERQTIVESYTSNLSFGYSTAKEIITAHIQQIVGRERAAIAIEHIVNRPVDHEVIAQQSMQAERERQLLTVVLHDEFSDNEQQRKPTTPLLLWSIFTMIGTYIIGLPLWTLIRSSLRWRFPFSRLSSISLFWRQWAILNGIALLTDGIAYRLLDFSSLWTVVTYRFTLFIGIGLVFTLFHTTRALHRTASVLLFILIATASTTFATWHPFAALLRGTFAMSLVVSCLLALMFAIRKENLDVTRTTSS</sequence>
<evidence type="ECO:0000313" key="8">
    <source>
        <dbReference type="Proteomes" id="UP000622653"/>
    </source>
</evidence>
<reference evidence="7" key="1">
    <citation type="submission" date="2020-11" db="EMBL/GenBank/DDBJ databases">
        <title>Multidrug resistant novel bacterium Savagea serpentis sp. nov., isolated from the scats of a vine snake (Ahaetulla nasuta).</title>
        <authorList>
            <person name="Venkata Ramana V."/>
            <person name="Vikas Patil S."/>
            <person name="Yogita Lugani V."/>
        </authorList>
    </citation>
    <scope>NUCLEOTIDE SEQUENCE</scope>
    <source>
        <strain evidence="7">SN6</strain>
    </source>
</reference>
<evidence type="ECO:0000313" key="7">
    <source>
        <dbReference type="EMBL" id="MBF4501483.1"/>
    </source>
</evidence>
<dbReference type="GO" id="GO:0016020">
    <property type="term" value="C:membrane"/>
    <property type="evidence" value="ECO:0007669"/>
    <property type="project" value="UniProtKB-SubCell"/>
</dbReference>
<dbReference type="Pfam" id="PF12698">
    <property type="entry name" value="ABC2_membrane_3"/>
    <property type="match status" value="1"/>
</dbReference>
<evidence type="ECO:0000256" key="1">
    <source>
        <dbReference type="ARBA" id="ARBA00004141"/>
    </source>
</evidence>
<protein>
    <recommendedName>
        <fullName evidence="6">ABC-2 type transporter transmembrane domain-containing protein</fullName>
    </recommendedName>
</protein>
<accession>A0A8J7G956</accession>
<gene>
    <name evidence="7" type="ORF">IRY55_08920</name>
</gene>
<evidence type="ECO:0000256" key="3">
    <source>
        <dbReference type="ARBA" id="ARBA00022989"/>
    </source>
</evidence>
<evidence type="ECO:0000256" key="2">
    <source>
        <dbReference type="ARBA" id="ARBA00022692"/>
    </source>
</evidence>
<keyword evidence="3 5" id="KW-1133">Transmembrane helix</keyword>